<dbReference type="OrthoDB" id="9790815at2"/>
<dbReference type="InterPro" id="IPR050282">
    <property type="entry name" value="Cycloisomerase_2"/>
</dbReference>
<dbReference type="GO" id="GO:0017057">
    <property type="term" value="F:6-phosphogluconolactonase activity"/>
    <property type="evidence" value="ECO:0007669"/>
    <property type="project" value="TreeGrafter"/>
</dbReference>
<feature type="chain" id="PRO_5011465209" evidence="3">
    <location>
        <begin position="27"/>
        <end position="414"/>
    </location>
</feature>
<evidence type="ECO:0000256" key="3">
    <source>
        <dbReference type="SAM" id="SignalP"/>
    </source>
</evidence>
<gene>
    <name evidence="4" type="ORF">SAMN05421771_4297</name>
</gene>
<dbReference type="InterPro" id="IPR011048">
    <property type="entry name" value="Haem_d1_sf"/>
</dbReference>
<accession>A0A1I6N169</accession>
<dbReference type="SUPFAM" id="SSF51004">
    <property type="entry name" value="C-terminal (heme d1) domain of cytochrome cd1-nitrite reductase"/>
    <property type="match status" value="1"/>
</dbReference>
<dbReference type="GO" id="GO:0006006">
    <property type="term" value="P:glucose metabolic process"/>
    <property type="evidence" value="ECO:0007669"/>
    <property type="project" value="UniProtKB-KW"/>
</dbReference>
<protein>
    <submittedName>
        <fullName evidence="4">6-phosphogluconolactonase</fullName>
    </submittedName>
</protein>
<reference evidence="4 5" key="1">
    <citation type="submission" date="2016-10" db="EMBL/GenBank/DDBJ databases">
        <authorList>
            <person name="de Groot N.N."/>
        </authorList>
    </citation>
    <scope>NUCLEOTIDE SEQUENCE [LARGE SCALE GENOMIC DNA]</scope>
    <source>
        <strain evidence="4 5">DSM 21001</strain>
    </source>
</reference>
<dbReference type="EMBL" id="FOZL01000002">
    <property type="protein sequence ID" value="SFS21699.1"/>
    <property type="molecule type" value="Genomic_DNA"/>
</dbReference>
<dbReference type="Pfam" id="PF10282">
    <property type="entry name" value="Lactonase"/>
    <property type="match status" value="1"/>
</dbReference>
<keyword evidence="2" id="KW-0313">Glucose metabolism</keyword>
<dbReference type="Gene3D" id="2.130.10.10">
    <property type="entry name" value="YVTN repeat-like/Quinoprotein amine dehydrogenase"/>
    <property type="match status" value="1"/>
</dbReference>
<comment type="similarity">
    <text evidence="1">Belongs to the cycloisomerase 2 family.</text>
</comment>
<dbReference type="InterPro" id="IPR019405">
    <property type="entry name" value="Lactonase_7-beta_prop"/>
</dbReference>
<keyword evidence="5" id="KW-1185">Reference proteome</keyword>
<keyword evidence="3" id="KW-0732">Signal</keyword>
<evidence type="ECO:0000313" key="5">
    <source>
        <dbReference type="Proteomes" id="UP000199024"/>
    </source>
</evidence>
<evidence type="ECO:0000313" key="4">
    <source>
        <dbReference type="EMBL" id="SFS21699.1"/>
    </source>
</evidence>
<sequence length="414" mass="44633">MDGRMNRRKFLAALPAALAGAHAMVAQDFLPHFPKRRKIVPQGPLLVYIGTDTSRGVSKGIYQARFDEATGKMTTPMLAAPMVRPTFFALGPQKNGKRVLYSVAAGTDVASSRVGSYSVDTKSGALTMLNLVSSGGVGPCYISVDSTGGSAYVANYGGGTVSSYKIHDDGTLSEPVETLDFHDTARFGENGPNASRQSGPHPHSTMLSPDNRFLLVNDLGHDSIDVFPIDPTTAQMGEMEPHRFTNNHPGSGPRHIAFHPNGRWVYSINEVDSTIDRFLWQTTHHKVGESQAMLVETTTTVKLLADGFPASKNTAAEIQIASNGYFLYASNRGEDTLVVFSINQDSGDLTFVQRISCGGKGPRHFTLTPNQGWIVCGNQDSATLTVFKVDEHTGKLTGPVQTVPLNSPVFTLFV</sequence>
<dbReference type="PANTHER" id="PTHR30344:SF1">
    <property type="entry name" value="6-PHOSPHOGLUCONOLACTONASE"/>
    <property type="match status" value="1"/>
</dbReference>
<evidence type="ECO:0000256" key="2">
    <source>
        <dbReference type="ARBA" id="ARBA00022526"/>
    </source>
</evidence>
<organism evidence="4 5">
    <name type="scientific">Granulicella pectinivorans</name>
    <dbReference type="NCBI Taxonomy" id="474950"/>
    <lineage>
        <taxon>Bacteria</taxon>
        <taxon>Pseudomonadati</taxon>
        <taxon>Acidobacteriota</taxon>
        <taxon>Terriglobia</taxon>
        <taxon>Terriglobales</taxon>
        <taxon>Acidobacteriaceae</taxon>
        <taxon>Granulicella</taxon>
    </lineage>
</organism>
<proteinExistence type="inferred from homology"/>
<dbReference type="STRING" id="474950.SAMN05421771_4297"/>
<dbReference type="PANTHER" id="PTHR30344">
    <property type="entry name" value="6-PHOSPHOGLUCONOLACTONASE-RELATED"/>
    <property type="match status" value="1"/>
</dbReference>
<evidence type="ECO:0000256" key="1">
    <source>
        <dbReference type="ARBA" id="ARBA00005564"/>
    </source>
</evidence>
<keyword evidence="2" id="KW-0119">Carbohydrate metabolism</keyword>
<name>A0A1I6N169_9BACT</name>
<dbReference type="Proteomes" id="UP000199024">
    <property type="component" value="Unassembled WGS sequence"/>
</dbReference>
<feature type="signal peptide" evidence="3">
    <location>
        <begin position="1"/>
        <end position="26"/>
    </location>
</feature>
<dbReference type="AlphaFoldDB" id="A0A1I6N169"/>
<dbReference type="InterPro" id="IPR015943">
    <property type="entry name" value="WD40/YVTN_repeat-like_dom_sf"/>
</dbReference>